<evidence type="ECO:0000313" key="4">
    <source>
        <dbReference type="EMBL" id="PWN89769.1"/>
    </source>
</evidence>
<protein>
    <submittedName>
        <fullName evidence="4">Short chain dehydrogenase</fullName>
    </submittedName>
</protein>
<evidence type="ECO:0000256" key="2">
    <source>
        <dbReference type="ARBA" id="ARBA00022857"/>
    </source>
</evidence>
<organism evidence="4 5">
    <name type="scientific">Acaromyces ingoldii</name>
    <dbReference type="NCBI Taxonomy" id="215250"/>
    <lineage>
        <taxon>Eukaryota</taxon>
        <taxon>Fungi</taxon>
        <taxon>Dikarya</taxon>
        <taxon>Basidiomycota</taxon>
        <taxon>Ustilaginomycotina</taxon>
        <taxon>Exobasidiomycetes</taxon>
        <taxon>Exobasidiales</taxon>
        <taxon>Cryptobasidiaceae</taxon>
        <taxon>Acaromyces</taxon>
    </lineage>
</organism>
<dbReference type="RefSeq" id="XP_025376967.1">
    <property type="nucleotide sequence ID" value="XM_025525829.1"/>
</dbReference>
<dbReference type="Gene3D" id="3.40.50.720">
    <property type="entry name" value="NAD(P)-binding Rossmann-like Domain"/>
    <property type="match status" value="1"/>
</dbReference>
<reference evidence="4 5" key="1">
    <citation type="journal article" date="2018" name="Mol. Biol. Evol.">
        <title>Broad Genomic Sampling Reveals a Smut Pathogenic Ancestry of the Fungal Clade Ustilaginomycotina.</title>
        <authorList>
            <person name="Kijpornyongpan T."/>
            <person name="Mondo S.J."/>
            <person name="Barry K."/>
            <person name="Sandor L."/>
            <person name="Lee J."/>
            <person name="Lipzen A."/>
            <person name="Pangilinan J."/>
            <person name="LaButti K."/>
            <person name="Hainaut M."/>
            <person name="Henrissat B."/>
            <person name="Grigoriev I.V."/>
            <person name="Spatafora J.W."/>
            <person name="Aime M.C."/>
        </authorList>
    </citation>
    <scope>NUCLEOTIDE SEQUENCE [LARGE SCALE GENOMIC DNA]</scope>
    <source>
        <strain evidence="4 5">MCA 4198</strain>
    </source>
</reference>
<proteinExistence type="inferred from homology"/>
<dbReference type="STRING" id="215250.A0A316YKN0"/>
<evidence type="ECO:0000313" key="5">
    <source>
        <dbReference type="Proteomes" id="UP000245768"/>
    </source>
</evidence>
<evidence type="ECO:0000256" key="3">
    <source>
        <dbReference type="ARBA" id="ARBA00023002"/>
    </source>
</evidence>
<dbReference type="GO" id="GO:0016491">
    <property type="term" value="F:oxidoreductase activity"/>
    <property type="evidence" value="ECO:0007669"/>
    <property type="project" value="UniProtKB-KW"/>
</dbReference>
<dbReference type="GeneID" id="37047745"/>
<dbReference type="InParanoid" id="A0A316YKN0"/>
<name>A0A316YKN0_9BASI</name>
<dbReference type="EMBL" id="KZ819636">
    <property type="protein sequence ID" value="PWN89769.1"/>
    <property type="molecule type" value="Genomic_DNA"/>
</dbReference>
<evidence type="ECO:0000256" key="1">
    <source>
        <dbReference type="ARBA" id="ARBA00006484"/>
    </source>
</evidence>
<dbReference type="OrthoDB" id="1933717at2759"/>
<sequence length="242" mass="25953">MSAKLIALVSGGNNGVGLETCKQLAASGRFHVVMGSRSEDKARTAIETLGHKDITFVQLDITSDKSIRAAAQVVEHEWGRLDVLVNNAGICPLTFNREVMKEVLDVNCIGQGLMTEAFAPLLRASAAPRVIYISSLLGSIALRTDAKTPGHDEDYKAYRISKAALNMLTVCDAWEYPDFKVFAYSPSYVVSDLAGMRQAKIEQGAETPEGSAKGLLALASGERDGEAGQHLHDIGGPGVFSW</sequence>
<accession>A0A316YKN0</accession>
<dbReference type="InterPro" id="IPR036291">
    <property type="entry name" value="NAD(P)-bd_dom_sf"/>
</dbReference>
<gene>
    <name evidence="4" type="ORF">FA10DRAFT_97116</name>
</gene>
<keyword evidence="3" id="KW-0560">Oxidoreductase</keyword>
<keyword evidence="2" id="KW-0521">NADP</keyword>
<dbReference type="PANTHER" id="PTHR43490:SF99">
    <property type="entry name" value="SHORT-CHAIN DEHYDROGENASE_REDUCTASE"/>
    <property type="match status" value="1"/>
</dbReference>
<dbReference type="PANTHER" id="PTHR43490">
    <property type="entry name" value="(+)-NEOMENTHOL DEHYDROGENASE"/>
    <property type="match status" value="1"/>
</dbReference>
<dbReference type="AlphaFoldDB" id="A0A316YKN0"/>
<dbReference type="SUPFAM" id="SSF51735">
    <property type="entry name" value="NAD(P)-binding Rossmann-fold domains"/>
    <property type="match status" value="1"/>
</dbReference>
<dbReference type="GO" id="GO:0016020">
    <property type="term" value="C:membrane"/>
    <property type="evidence" value="ECO:0007669"/>
    <property type="project" value="TreeGrafter"/>
</dbReference>
<dbReference type="Pfam" id="PF00106">
    <property type="entry name" value="adh_short"/>
    <property type="match status" value="1"/>
</dbReference>
<comment type="similarity">
    <text evidence="1">Belongs to the short-chain dehydrogenases/reductases (SDR) family.</text>
</comment>
<dbReference type="InterPro" id="IPR002347">
    <property type="entry name" value="SDR_fam"/>
</dbReference>
<dbReference type="PRINTS" id="PR00081">
    <property type="entry name" value="GDHRDH"/>
</dbReference>
<dbReference type="Proteomes" id="UP000245768">
    <property type="component" value="Unassembled WGS sequence"/>
</dbReference>
<keyword evidence="5" id="KW-1185">Reference proteome</keyword>